<dbReference type="AlphaFoldDB" id="A0AAE3GJX8"/>
<keyword evidence="1" id="KW-0472">Membrane</keyword>
<keyword evidence="3" id="KW-1185">Reference proteome</keyword>
<protein>
    <recommendedName>
        <fullName evidence="4">DUF4878 domain-containing protein</fullName>
    </recommendedName>
</protein>
<dbReference type="RefSeq" id="WP_253777230.1">
    <property type="nucleotide sequence ID" value="NZ_JAMTCK010000016.1"/>
</dbReference>
<sequence>MDSAVVAAQATHLICGYLHDVSGGLVRHQPGSAIDQLCALVAGRLARTHLGAHVFAELERQPTEPGRQELAVRALTDAAGQDPVFASVLSAAVQTAAAAHPAAHWVGSGSRLADQQPATPVQQPAVPVQPAVFPPAVSPLAPVPLTPVGATGAPDSGGYPVGVHAGYPRPGTLSQLPVGSGSPAPTRRGNALALGILGAVAVIAVGTVVISQASGNDQATSRPGAAGALATAKDFLHANLNDDAPRLCELLSADALAEIEQQGDCVEVLTDMSVRLPPDILDEAAREIDRLTEDQVEMRGEDSAAVPYRSTELSLVREADGWRVSGGLGF</sequence>
<feature type="transmembrane region" description="Helical" evidence="1">
    <location>
        <begin position="191"/>
        <end position="210"/>
    </location>
</feature>
<accession>A0AAE3GJX8</accession>
<evidence type="ECO:0008006" key="4">
    <source>
        <dbReference type="Google" id="ProtNLM"/>
    </source>
</evidence>
<evidence type="ECO:0000313" key="2">
    <source>
        <dbReference type="EMBL" id="MCP2168933.1"/>
    </source>
</evidence>
<evidence type="ECO:0000313" key="3">
    <source>
        <dbReference type="Proteomes" id="UP001206128"/>
    </source>
</evidence>
<organism evidence="2 3">
    <name type="scientific">Goodfellowiella coeruleoviolacea</name>
    <dbReference type="NCBI Taxonomy" id="334858"/>
    <lineage>
        <taxon>Bacteria</taxon>
        <taxon>Bacillati</taxon>
        <taxon>Actinomycetota</taxon>
        <taxon>Actinomycetes</taxon>
        <taxon>Pseudonocardiales</taxon>
        <taxon>Pseudonocardiaceae</taxon>
        <taxon>Goodfellowiella</taxon>
    </lineage>
</organism>
<reference evidence="2" key="1">
    <citation type="submission" date="2022-06" db="EMBL/GenBank/DDBJ databases">
        <title>Genomic Encyclopedia of Archaeal and Bacterial Type Strains, Phase II (KMG-II): from individual species to whole genera.</title>
        <authorList>
            <person name="Goeker M."/>
        </authorList>
    </citation>
    <scope>NUCLEOTIDE SEQUENCE</scope>
    <source>
        <strain evidence="2">DSM 43935</strain>
    </source>
</reference>
<comment type="caution">
    <text evidence="2">The sequence shown here is derived from an EMBL/GenBank/DDBJ whole genome shotgun (WGS) entry which is preliminary data.</text>
</comment>
<keyword evidence="1" id="KW-0812">Transmembrane</keyword>
<keyword evidence="1" id="KW-1133">Transmembrane helix</keyword>
<dbReference type="Proteomes" id="UP001206128">
    <property type="component" value="Unassembled WGS sequence"/>
</dbReference>
<name>A0AAE3GJX8_9PSEU</name>
<proteinExistence type="predicted"/>
<dbReference type="EMBL" id="JAMTCK010000016">
    <property type="protein sequence ID" value="MCP2168933.1"/>
    <property type="molecule type" value="Genomic_DNA"/>
</dbReference>
<evidence type="ECO:0000256" key="1">
    <source>
        <dbReference type="SAM" id="Phobius"/>
    </source>
</evidence>
<gene>
    <name evidence="2" type="ORF">LX83_005813</name>
</gene>